<dbReference type="PANTHER" id="PTHR13847">
    <property type="entry name" value="SARCOSINE DEHYDROGENASE-RELATED"/>
    <property type="match status" value="1"/>
</dbReference>
<keyword evidence="4" id="KW-1185">Reference proteome</keyword>
<protein>
    <submittedName>
        <fullName evidence="3">FAD-binding oxidoreductase</fullName>
    </submittedName>
</protein>
<dbReference type="Proteomes" id="UP000503308">
    <property type="component" value="Chromosome"/>
</dbReference>
<sequence>MKTIVIGAGIIGALTSFELARRGAEVTVIDAGPPAGAATGSSFGWINASFYENEDHFRLRTAAIDAHHALAGTLSTTAVQWQGCLCWEERGAAFDAQFGALQALGYDVRCVSRAEFVTLEPQIRPPERALLFAGEGAADIAELARNALDAAMALGARLVTGVRVTGLVSHNDEITGVRWSGGVIDADRVVLATGTATERLLADVGVPLPMPDRPGLILRTGPMPPLLAHILVSPGQELRQLSDGRLLAPTAAAHQSDRTEKIVENPQVLADEAAARVSRLIGQQVTWETVSLAWRPVPGDGLPVIGSCGPAGLYVTTMHSGATLAPLVARMAATEITGDTLSNSDATLVAPYRPQRFRD</sequence>
<gene>
    <name evidence="3" type="ORF">G3256_07335</name>
</gene>
<dbReference type="AlphaFoldDB" id="A0A858ST42"/>
<evidence type="ECO:0000259" key="2">
    <source>
        <dbReference type="Pfam" id="PF01266"/>
    </source>
</evidence>
<dbReference type="Gene3D" id="3.30.9.10">
    <property type="entry name" value="D-Amino Acid Oxidase, subunit A, domain 2"/>
    <property type="match status" value="1"/>
</dbReference>
<dbReference type="EMBL" id="CP048788">
    <property type="protein sequence ID" value="QJF50982.1"/>
    <property type="molecule type" value="Genomic_DNA"/>
</dbReference>
<evidence type="ECO:0000256" key="1">
    <source>
        <dbReference type="ARBA" id="ARBA00023002"/>
    </source>
</evidence>
<proteinExistence type="predicted"/>
<dbReference type="Pfam" id="PF01266">
    <property type="entry name" value="DAO"/>
    <property type="match status" value="1"/>
</dbReference>
<feature type="domain" description="FAD dependent oxidoreductase" evidence="2">
    <location>
        <begin position="3"/>
        <end position="333"/>
    </location>
</feature>
<dbReference type="RefSeq" id="WP_169640198.1">
    <property type="nucleotide sequence ID" value="NZ_CP048788.1"/>
</dbReference>
<dbReference type="SUPFAM" id="SSF51905">
    <property type="entry name" value="FAD/NAD(P)-binding domain"/>
    <property type="match status" value="1"/>
</dbReference>
<dbReference type="InterPro" id="IPR006076">
    <property type="entry name" value="FAD-dep_OxRdtase"/>
</dbReference>
<reference evidence="3 4" key="1">
    <citation type="submission" date="2020-02" db="EMBL/GenBank/DDBJ databases">
        <title>Genome sequence of Roseobacter ponti.</title>
        <authorList>
            <person name="Hollensteiner J."/>
            <person name="Schneider D."/>
            <person name="Poehlein A."/>
            <person name="Daniel R."/>
        </authorList>
    </citation>
    <scope>NUCLEOTIDE SEQUENCE [LARGE SCALE GENOMIC DNA]</scope>
    <source>
        <strain evidence="3 4">DSM 106830</strain>
    </source>
</reference>
<dbReference type="GO" id="GO:0016491">
    <property type="term" value="F:oxidoreductase activity"/>
    <property type="evidence" value="ECO:0007669"/>
    <property type="project" value="UniProtKB-KW"/>
</dbReference>
<name>A0A858ST42_9RHOB</name>
<accession>A0A858ST42</accession>
<evidence type="ECO:0000313" key="3">
    <source>
        <dbReference type="EMBL" id="QJF50982.1"/>
    </source>
</evidence>
<dbReference type="Gene3D" id="3.50.50.60">
    <property type="entry name" value="FAD/NAD(P)-binding domain"/>
    <property type="match status" value="1"/>
</dbReference>
<dbReference type="GO" id="GO:0005737">
    <property type="term" value="C:cytoplasm"/>
    <property type="evidence" value="ECO:0007669"/>
    <property type="project" value="TreeGrafter"/>
</dbReference>
<organism evidence="3 4">
    <name type="scientific">Roseobacter ponti</name>
    <dbReference type="NCBI Taxonomy" id="1891787"/>
    <lineage>
        <taxon>Bacteria</taxon>
        <taxon>Pseudomonadati</taxon>
        <taxon>Pseudomonadota</taxon>
        <taxon>Alphaproteobacteria</taxon>
        <taxon>Rhodobacterales</taxon>
        <taxon>Roseobacteraceae</taxon>
        <taxon>Roseobacter</taxon>
    </lineage>
</organism>
<dbReference type="InterPro" id="IPR036188">
    <property type="entry name" value="FAD/NAD-bd_sf"/>
</dbReference>
<evidence type="ECO:0000313" key="4">
    <source>
        <dbReference type="Proteomes" id="UP000503308"/>
    </source>
</evidence>
<dbReference type="KEGG" id="rpon:G3256_07335"/>
<dbReference type="PANTHER" id="PTHR13847:SF289">
    <property type="entry name" value="GLYCINE OXIDASE"/>
    <property type="match status" value="1"/>
</dbReference>
<keyword evidence="1" id="KW-0560">Oxidoreductase</keyword>